<evidence type="ECO:0000256" key="1">
    <source>
        <dbReference type="SAM" id="Phobius"/>
    </source>
</evidence>
<protein>
    <submittedName>
        <fullName evidence="2">Uncharacterized protein</fullName>
    </submittedName>
</protein>
<gene>
    <name evidence="2" type="ORF">GHK24_00075</name>
</gene>
<evidence type="ECO:0000313" key="2">
    <source>
        <dbReference type="EMBL" id="MQY50180.1"/>
    </source>
</evidence>
<feature type="transmembrane region" description="Helical" evidence="1">
    <location>
        <begin position="29"/>
        <end position="47"/>
    </location>
</feature>
<proteinExistence type="predicted"/>
<dbReference type="AlphaFoldDB" id="A0A6L5JUG4"/>
<keyword evidence="1" id="KW-1133">Transmembrane helix</keyword>
<name>A0A6L5JUG4_RHOTE</name>
<evidence type="ECO:0000313" key="3">
    <source>
        <dbReference type="Proteomes" id="UP000480275"/>
    </source>
</evidence>
<accession>A0A6L5JUG4</accession>
<dbReference type="Proteomes" id="UP000480275">
    <property type="component" value="Unassembled WGS sequence"/>
</dbReference>
<dbReference type="EMBL" id="WIXJ01000001">
    <property type="protein sequence ID" value="MQY50180.1"/>
    <property type="molecule type" value="Genomic_DNA"/>
</dbReference>
<organism evidence="2 3">
    <name type="scientific">Rhodocyclus tenuis</name>
    <name type="common">Rhodospirillum tenue</name>
    <dbReference type="NCBI Taxonomy" id="1066"/>
    <lineage>
        <taxon>Bacteria</taxon>
        <taxon>Pseudomonadati</taxon>
        <taxon>Pseudomonadota</taxon>
        <taxon>Betaproteobacteria</taxon>
        <taxon>Rhodocyclales</taxon>
        <taxon>Rhodocyclaceae</taxon>
        <taxon>Rhodocyclus</taxon>
    </lineage>
</organism>
<reference evidence="2 3" key="1">
    <citation type="submission" date="2019-10" db="EMBL/GenBank/DDBJ databases">
        <title>Whole-genome sequence of the purple nonsulfur photosynthetic bacterium Rhodocyclus tenuis.</title>
        <authorList>
            <person name="Kyndt J.A."/>
            <person name="Meyer T.E."/>
        </authorList>
    </citation>
    <scope>NUCLEOTIDE SEQUENCE [LARGE SCALE GENOMIC DNA]</scope>
    <source>
        <strain evidence="2 3">DSM 110</strain>
    </source>
</reference>
<keyword evidence="1" id="KW-0812">Transmembrane</keyword>
<keyword evidence="1" id="KW-0472">Membrane</keyword>
<comment type="caution">
    <text evidence="2">The sequence shown here is derived from an EMBL/GenBank/DDBJ whole genome shotgun (WGS) entry which is preliminary data.</text>
</comment>
<sequence length="53" mass="5111">MVALLGLVLGLAFIGVGIAAAGWQGGLAALIFVGLFAAAAGMLSDLVSPRRGG</sequence>